<organism evidence="6 7">
    <name type="scientific">Planomicrobium stackebrandtii</name>
    <dbReference type="NCBI Taxonomy" id="253160"/>
    <lineage>
        <taxon>Bacteria</taxon>
        <taxon>Bacillati</taxon>
        <taxon>Bacillota</taxon>
        <taxon>Bacilli</taxon>
        <taxon>Bacillales</taxon>
        <taxon>Caryophanaceae</taxon>
        <taxon>Planomicrobium</taxon>
    </lineage>
</organism>
<sequence length="274" mass="30462">MKKFSFLLLLIALILVIAACTQENGQSEEESGNAIEEETTENVEGTMSTEEQPYIVGIDTSYAPFEFQQGGEYTGIDIELINAIAELQGFEIELSPMNFDEIIPALEAGDLDIAIAGMSITEERQEVVEFSEPYFDAGLALAVAVDNADIDSVEDLEEKIVGVKNGTTGSKFLHDNSEEFGYRISSFDESPTMFAEMENGHLDAIVEDYPVVAYAMSTKDLEIKIVEERLTDEQYGIAVLKDENEELLEQINAGLQELRDSGQYEEILNKYYIP</sequence>
<feature type="domain" description="Solute-binding protein family 3/N-terminal" evidence="4">
    <location>
        <begin position="53"/>
        <end position="274"/>
    </location>
</feature>
<evidence type="ECO:0000313" key="7">
    <source>
        <dbReference type="Proteomes" id="UP001241988"/>
    </source>
</evidence>
<feature type="compositionally biased region" description="Acidic residues" evidence="2">
    <location>
        <begin position="26"/>
        <end position="41"/>
    </location>
</feature>
<name>A0ABU0GXR9_9BACL</name>
<keyword evidence="7" id="KW-1185">Reference proteome</keyword>
<feature type="domain" description="Ionotropic glutamate receptor C-terminal" evidence="5">
    <location>
        <begin position="53"/>
        <end position="274"/>
    </location>
</feature>
<feature type="region of interest" description="Disordered" evidence="2">
    <location>
        <begin position="26"/>
        <end position="48"/>
    </location>
</feature>
<dbReference type="Gene3D" id="3.40.190.10">
    <property type="entry name" value="Periplasmic binding protein-like II"/>
    <property type="match status" value="2"/>
</dbReference>
<evidence type="ECO:0000256" key="2">
    <source>
        <dbReference type="SAM" id="MobiDB-lite"/>
    </source>
</evidence>
<feature type="chain" id="PRO_5045647673" evidence="3">
    <location>
        <begin position="26"/>
        <end position="274"/>
    </location>
</feature>
<dbReference type="EMBL" id="JAUSWB010000006">
    <property type="protein sequence ID" value="MDQ0429729.1"/>
    <property type="molecule type" value="Genomic_DNA"/>
</dbReference>
<evidence type="ECO:0000313" key="6">
    <source>
        <dbReference type="EMBL" id="MDQ0429729.1"/>
    </source>
</evidence>
<dbReference type="SMART" id="SM00079">
    <property type="entry name" value="PBPe"/>
    <property type="match status" value="1"/>
</dbReference>
<dbReference type="Pfam" id="PF00497">
    <property type="entry name" value="SBP_bac_3"/>
    <property type="match status" value="1"/>
</dbReference>
<dbReference type="SUPFAM" id="SSF53850">
    <property type="entry name" value="Periplasmic binding protein-like II"/>
    <property type="match status" value="1"/>
</dbReference>
<protein>
    <submittedName>
        <fullName evidence="6">Polar amino acid transport system substrate-binding protein</fullName>
    </submittedName>
</protein>
<reference evidence="6 7" key="1">
    <citation type="submission" date="2023-07" db="EMBL/GenBank/DDBJ databases">
        <title>Genomic Encyclopedia of Type Strains, Phase IV (KMG-IV): sequencing the most valuable type-strain genomes for metagenomic binning, comparative biology and taxonomic classification.</title>
        <authorList>
            <person name="Goeker M."/>
        </authorList>
    </citation>
    <scope>NUCLEOTIDE SEQUENCE [LARGE SCALE GENOMIC DNA]</scope>
    <source>
        <strain evidence="6 7">DSM 16419</strain>
    </source>
</reference>
<evidence type="ECO:0000259" key="5">
    <source>
        <dbReference type="SMART" id="SM00079"/>
    </source>
</evidence>
<keyword evidence="1 3" id="KW-0732">Signal</keyword>
<dbReference type="RefSeq" id="WP_308787778.1">
    <property type="nucleotide sequence ID" value="NZ_JAUSWB010000006.1"/>
</dbReference>
<dbReference type="PANTHER" id="PTHR35936:SF17">
    <property type="entry name" value="ARGININE-BINDING EXTRACELLULAR PROTEIN ARTP"/>
    <property type="match status" value="1"/>
</dbReference>
<gene>
    <name evidence="6" type="ORF">QOZ98_002557</name>
</gene>
<dbReference type="Proteomes" id="UP001241988">
    <property type="component" value="Unassembled WGS sequence"/>
</dbReference>
<accession>A0ABU0GXR9</accession>
<dbReference type="PANTHER" id="PTHR35936">
    <property type="entry name" value="MEMBRANE-BOUND LYTIC MUREIN TRANSGLYCOSYLASE F"/>
    <property type="match status" value="1"/>
</dbReference>
<proteinExistence type="predicted"/>
<dbReference type="InterPro" id="IPR001320">
    <property type="entry name" value="Iontro_rcpt_C"/>
</dbReference>
<dbReference type="SMART" id="SM00062">
    <property type="entry name" value="PBPb"/>
    <property type="match status" value="1"/>
</dbReference>
<feature type="signal peptide" evidence="3">
    <location>
        <begin position="1"/>
        <end position="25"/>
    </location>
</feature>
<dbReference type="PROSITE" id="PS51257">
    <property type="entry name" value="PROKAR_LIPOPROTEIN"/>
    <property type="match status" value="1"/>
</dbReference>
<dbReference type="InterPro" id="IPR001638">
    <property type="entry name" value="Solute-binding_3/MltF_N"/>
</dbReference>
<evidence type="ECO:0000256" key="3">
    <source>
        <dbReference type="SAM" id="SignalP"/>
    </source>
</evidence>
<comment type="caution">
    <text evidence="6">The sequence shown here is derived from an EMBL/GenBank/DDBJ whole genome shotgun (WGS) entry which is preliminary data.</text>
</comment>
<evidence type="ECO:0000256" key="1">
    <source>
        <dbReference type="ARBA" id="ARBA00022729"/>
    </source>
</evidence>
<evidence type="ECO:0000259" key="4">
    <source>
        <dbReference type="SMART" id="SM00062"/>
    </source>
</evidence>